<keyword evidence="1" id="KW-0449">Lipoprotein</keyword>
<dbReference type="Proteomes" id="UP000000488">
    <property type="component" value="Chromosome"/>
</dbReference>
<dbReference type="KEGG" id="mfu:LILAB_14855"/>
<name>F8CFQ7_MYXFH</name>
<dbReference type="STRING" id="483219.LILAB_14855"/>
<dbReference type="EMBL" id="CP002830">
    <property type="protein sequence ID" value="AEI64876.1"/>
    <property type="molecule type" value="Genomic_DNA"/>
</dbReference>
<gene>
    <name evidence="1" type="ordered locus">LILAB_14855</name>
</gene>
<evidence type="ECO:0000313" key="2">
    <source>
        <dbReference type="Proteomes" id="UP000000488"/>
    </source>
</evidence>
<dbReference type="AlphaFoldDB" id="F8CFQ7"/>
<protein>
    <submittedName>
        <fullName evidence="1">Putative lipoprotein</fullName>
    </submittedName>
</protein>
<dbReference type="HOGENOM" id="CLU_2288507_0_0_7"/>
<evidence type="ECO:0000313" key="1">
    <source>
        <dbReference type="EMBL" id="AEI64876.1"/>
    </source>
</evidence>
<reference evidence="1 2" key="1">
    <citation type="journal article" date="2011" name="J. Bacteriol.">
        <title>Genome sequence of the halotolerant marine bacterium Myxococcus fulvus HW-1.</title>
        <authorList>
            <person name="Li Z.F."/>
            <person name="Li X."/>
            <person name="Liu H."/>
            <person name="Liu X."/>
            <person name="Han K."/>
            <person name="Wu Z.H."/>
            <person name="Hu W."/>
            <person name="Li F.F."/>
            <person name="Li Y.Z."/>
        </authorList>
    </citation>
    <scope>NUCLEOTIDE SEQUENCE [LARGE SCALE GENOMIC DNA]</scope>
    <source>
        <strain evidence="2">ATCC BAA-855 / HW-1</strain>
    </source>
</reference>
<sequence>MAGEETVLPGSRAMRVAASIGTAAVLPGSRAMRVAASIGTAGDAALRVLKAEERDAIEEVLSRCAEDARSTVLLERFHGRNPTPEECKEVVDRDAHGQPIT</sequence>
<proteinExistence type="predicted"/>
<accession>F8CFQ7</accession>
<organism evidence="1 2">
    <name type="scientific">Myxococcus fulvus (strain ATCC BAA-855 / HW-1)</name>
    <dbReference type="NCBI Taxonomy" id="483219"/>
    <lineage>
        <taxon>Bacteria</taxon>
        <taxon>Pseudomonadati</taxon>
        <taxon>Myxococcota</taxon>
        <taxon>Myxococcia</taxon>
        <taxon>Myxococcales</taxon>
        <taxon>Cystobacterineae</taxon>
        <taxon>Myxococcaceae</taxon>
        <taxon>Myxococcus</taxon>
    </lineage>
</organism>